<sequence>MHLLSSTNLMLLHLLLFTSPCPPFIFSPRSSERSQLPIFILFLLHQTEMERERSKLVSLFMWVVVAGLLSQNLVIPVTSTSFGEQKNYYAAPDPPTETPPSGSHGSGGSYGGTTPSHGTPSHGGGYHPTPTPSTPSGGTCGTPPHEPSTPSRPSHPPSHGGYYHSPPTYGGGSPPTYGGGSPPTYGGGSPPTYGGGSPPTPVTVSPPTTPPIDPGTPSIPTPPFFPAPTPPIGGTCNFWRSHPALIWGVLGWWGTLGSAFGVTSIPGFGTTMSLPQALSNTHTDGFGALYREGTASLLNSMVNNRFSFSTKQVRESFVAALGSNSAAAAQAHLFKLANEGHLKPRA</sequence>
<dbReference type="Proteomes" id="UP000026915">
    <property type="component" value="Chromosome 1"/>
</dbReference>
<keyword evidence="4" id="KW-1185">Reference proteome</keyword>
<feature type="compositionally biased region" description="Gly residues" evidence="1">
    <location>
        <begin position="169"/>
        <end position="197"/>
    </location>
</feature>
<feature type="compositionally biased region" description="Pro residues" evidence="1">
    <location>
        <begin position="207"/>
        <end position="227"/>
    </location>
</feature>
<dbReference type="InParanoid" id="A0A061DKM3"/>
<protein>
    <submittedName>
        <fullName evidence="3">Protodermal factor 1.3, putative</fullName>
    </submittedName>
</protein>
<organism evidence="3 4">
    <name type="scientific">Theobroma cacao</name>
    <name type="common">Cacao</name>
    <name type="synonym">Cocoa</name>
    <dbReference type="NCBI Taxonomy" id="3641"/>
    <lineage>
        <taxon>Eukaryota</taxon>
        <taxon>Viridiplantae</taxon>
        <taxon>Streptophyta</taxon>
        <taxon>Embryophyta</taxon>
        <taxon>Tracheophyta</taxon>
        <taxon>Spermatophyta</taxon>
        <taxon>Magnoliopsida</taxon>
        <taxon>eudicotyledons</taxon>
        <taxon>Gunneridae</taxon>
        <taxon>Pentapetalae</taxon>
        <taxon>rosids</taxon>
        <taxon>malvids</taxon>
        <taxon>Malvales</taxon>
        <taxon>Malvaceae</taxon>
        <taxon>Byttnerioideae</taxon>
        <taxon>Theobroma</taxon>
    </lineage>
</organism>
<name>A0A061DKM3_THECC</name>
<evidence type="ECO:0000256" key="2">
    <source>
        <dbReference type="SAM" id="SignalP"/>
    </source>
</evidence>
<reference evidence="3 4" key="1">
    <citation type="journal article" date="2013" name="Genome Biol.">
        <title>The genome sequence of the most widely cultivated cacao type and its use to identify candidate genes regulating pod color.</title>
        <authorList>
            <person name="Motamayor J.C."/>
            <person name="Mockaitis K."/>
            <person name="Schmutz J."/>
            <person name="Haiminen N."/>
            <person name="Iii D.L."/>
            <person name="Cornejo O."/>
            <person name="Findley S.D."/>
            <person name="Zheng P."/>
            <person name="Utro F."/>
            <person name="Royaert S."/>
            <person name="Saski C."/>
            <person name="Jenkins J."/>
            <person name="Podicheti R."/>
            <person name="Zhao M."/>
            <person name="Scheffler B.E."/>
            <person name="Stack J.C."/>
            <person name="Feltus F.A."/>
            <person name="Mustiga G.M."/>
            <person name="Amores F."/>
            <person name="Phillips W."/>
            <person name="Marelli J.P."/>
            <person name="May G.D."/>
            <person name="Shapiro H."/>
            <person name="Ma J."/>
            <person name="Bustamante C.D."/>
            <person name="Schnell R.J."/>
            <person name="Main D."/>
            <person name="Gilbert D."/>
            <person name="Parida L."/>
            <person name="Kuhn D.N."/>
        </authorList>
    </citation>
    <scope>NUCLEOTIDE SEQUENCE [LARGE SCALE GENOMIC DNA]</scope>
    <source>
        <strain evidence="4">cv. Matina 1-6</strain>
    </source>
</reference>
<feature type="chain" id="PRO_5001596290" evidence="2">
    <location>
        <begin position="21"/>
        <end position="346"/>
    </location>
</feature>
<feature type="compositionally biased region" description="Low complexity" evidence="1">
    <location>
        <begin position="134"/>
        <end position="168"/>
    </location>
</feature>
<proteinExistence type="predicted"/>
<dbReference type="HOGENOM" id="CLU_057405_0_0_1"/>
<evidence type="ECO:0000313" key="4">
    <source>
        <dbReference type="Proteomes" id="UP000026915"/>
    </source>
</evidence>
<dbReference type="InterPro" id="IPR039923">
    <property type="entry name" value="Protodermal_1"/>
</dbReference>
<feature type="region of interest" description="Disordered" evidence="1">
    <location>
        <begin position="86"/>
        <end position="227"/>
    </location>
</feature>
<dbReference type="AlphaFoldDB" id="A0A061DKM3"/>
<accession>A0A061DKM3</accession>
<evidence type="ECO:0000256" key="1">
    <source>
        <dbReference type="SAM" id="MobiDB-lite"/>
    </source>
</evidence>
<dbReference type="STRING" id="3641.A0A061DKM3"/>
<feature type="signal peptide" evidence="2">
    <location>
        <begin position="1"/>
        <end position="20"/>
    </location>
</feature>
<dbReference type="OMA" id="PSHGSYN"/>
<evidence type="ECO:0000313" key="3">
    <source>
        <dbReference type="EMBL" id="EOX92992.1"/>
    </source>
</evidence>
<gene>
    <name evidence="3" type="ORF">TCM_001855</name>
</gene>
<dbReference type="eggNOG" id="ENOG502QVEX">
    <property type="taxonomic scope" value="Eukaryota"/>
</dbReference>
<keyword evidence="2" id="KW-0732">Signal</keyword>
<dbReference type="PANTHER" id="PTHR33210:SF18">
    <property type="entry name" value="PROTODERMAL FACTOR 1"/>
    <property type="match status" value="1"/>
</dbReference>
<dbReference type="EMBL" id="CM001879">
    <property type="protein sequence ID" value="EOX92992.1"/>
    <property type="molecule type" value="Genomic_DNA"/>
</dbReference>
<dbReference type="PANTHER" id="PTHR33210">
    <property type="entry name" value="PROTODERMAL FACTOR 1"/>
    <property type="match status" value="1"/>
</dbReference>
<dbReference type="Gramene" id="EOX92992">
    <property type="protein sequence ID" value="EOX92992"/>
    <property type="gene ID" value="TCM_001855"/>
</dbReference>